<dbReference type="PRINTS" id="PR00081">
    <property type="entry name" value="GDHRDH"/>
</dbReference>
<dbReference type="Pfam" id="PF13561">
    <property type="entry name" value="adh_short_C2"/>
    <property type="match status" value="1"/>
</dbReference>
<dbReference type="InterPro" id="IPR036291">
    <property type="entry name" value="NAD(P)-bd_dom_sf"/>
</dbReference>
<reference evidence="5" key="2">
    <citation type="submission" date="2017-03" db="EMBL/GenBank/DDBJ databases">
        <title>Bacillus sp. V-88(T) DSM27956, whole genome shotgun sequencing project.</title>
        <authorList>
            <person name="Dastager S.G."/>
            <person name="Neurgaonkar P.S."/>
            <person name="Dharne M.S."/>
        </authorList>
    </citation>
    <scope>NUCLEOTIDE SEQUENCE [LARGE SCALE GENOMIC DNA]</scope>
    <source>
        <strain evidence="5">DSM 25145</strain>
    </source>
</reference>
<dbReference type="SUPFAM" id="SSF51735">
    <property type="entry name" value="NAD(P)-binding Rossmann-fold domains"/>
    <property type="match status" value="1"/>
</dbReference>
<keyword evidence="5" id="KW-1185">Reference proteome</keyword>
<dbReference type="CDD" id="cd05233">
    <property type="entry name" value="SDR_c"/>
    <property type="match status" value="1"/>
</dbReference>
<dbReference type="InterPro" id="IPR002347">
    <property type="entry name" value="SDR_fam"/>
</dbReference>
<protein>
    <submittedName>
        <fullName evidence="2">3-oxoacyl-ACP reductase</fullName>
    </submittedName>
    <submittedName>
        <fullName evidence="3">3-oxoacyl-[acyl-carrier protein] reductase</fullName>
    </submittedName>
</protein>
<dbReference type="STRING" id="1017273.SAMN05443094_101338"/>
<evidence type="ECO:0000313" key="5">
    <source>
        <dbReference type="Proteomes" id="UP000215545"/>
    </source>
</evidence>
<dbReference type="InterPro" id="IPR050259">
    <property type="entry name" value="SDR"/>
</dbReference>
<sequence length="252" mass="26773">MAKTALITGASKGMGRKTAEYLAAAGIHVVLNYRSDPEQAEALARYLAEQYNVEATAVFGDISKKEDCEQLAAAAGAVDILIHNAGPYIQERKPMAEYAWDEWNTLISGNLTAIFYLTKLLLPGMKERGFGRVIAFGFDRVETAPGWVDRSAFAAAKTGAASLIKTIALEEAAYGITANMICPGDIGGTWKEKDIDDALGCEANRVPVGRPGTGGDIARVAAFLASEASSFITGAIIPVTGGQDVLGKHFRR</sequence>
<name>A0A1N6P0V6_9BACI</name>
<proteinExistence type="inferred from homology"/>
<reference evidence="3 4" key="1">
    <citation type="submission" date="2017-01" db="EMBL/GenBank/DDBJ databases">
        <authorList>
            <person name="Mah S.A."/>
            <person name="Swanson W.J."/>
            <person name="Moy G.W."/>
            <person name="Vacquier V.D."/>
        </authorList>
    </citation>
    <scope>NUCLEOTIDE SEQUENCE [LARGE SCALE GENOMIC DNA]</scope>
    <source>
        <strain evidence="3 4">NIO-1016</strain>
    </source>
</reference>
<accession>A0A1N6P0V6</accession>
<gene>
    <name evidence="2" type="primary">fabG</name>
    <name evidence="2" type="ORF">B1B05_01605</name>
    <name evidence="3" type="ORF">SAMN05443094_101338</name>
</gene>
<organism evidence="3 4">
    <name type="scientific">Domibacillus enclensis</name>
    <dbReference type="NCBI Taxonomy" id="1017273"/>
    <lineage>
        <taxon>Bacteria</taxon>
        <taxon>Bacillati</taxon>
        <taxon>Bacillota</taxon>
        <taxon>Bacilli</taxon>
        <taxon>Bacillales</taxon>
        <taxon>Bacillaceae</taxon>
        <taxon>Domibacillus</taxon>
    </lineage>
</organism>
<evidence type="ECO:0000313" key="2">
    <source>
        <dbReference type="EMBL" id="OXS80199.1"/>
    </source>
</evidence>
<evidence type="ECO:0000313" key="4">
    <source>
        <dbReference type="Proteomes" id="UP000186385"/>
    </source>
</evidence>
<dbReference type="PANTHER" id="PTHR42879">
    <property type="entry name" value="3-OXOACYL-(ACYL-CARRIER-PROTEIN) REDUCTASE"/>
    <property type="match status" value="1"/>
</dbReference>
<evidence type="ECO:0000256" key="1">
    <source>
        <dbReference type="ARBA" id="ARBA00006484"/>
    </source>
</evidence>
<dbReference type="EMBL" id="FTLX01000001">
    <property type="protein sequence ID" value="SIP97772.1"/>
    <property type="molecule type" value="Genomic_DNA"/>
</dbReference>
<dbReference type="Proteomes" id="UP000186385">
    <property type="component" value="Unassembled WGS sequence"/>
</dbReference>
<reference evidence="2" key="3">
    <citation type="submission" date="2017-03" db="EMBL/GenBank/DDBJ databases">
        <authorList>
            <person name="Dastager S.G."/>
            <person name="Neurgaonkar P.S."/>
            <person name="Dharne M.S."/>
        </authorList>
    </citation>
    <scope>NUCLEOTIDE SEQUENCE</scope>
    <source>
        <strain evidence="2">DSM 25145</strain>
    </source>
</reference>
<evidence type="ECO:0000313" key="3">
    <source>
        <dbReference type="EMBL" id="SIP97772.1"/>
    </source>
</evidence>
<dbReference type="AlphaFoldDB" id="A0A1N6P0V6"/>
<dbReference type="Proteomes" id="UP000215545">
    <property type="component" value="Unassembled WGS sequence"/>
</dbReference>
<comment type="similarity">
    <text evidence="1">Belongs to the short-chain dehydrogenases/reductases (SDR) family.</text>
</comment>
<dbReference type="Gene3D" id="3.40.50.720">
    <property type="entry name" value="NAD(P)-binding Rossmann-like Domain"/>
    <property type="match status" value="1"/>
</dbReference>
<dbReference type="OrthoDB" id="9803333at2"/>
<dbReference type="RefSeq" id="WP_045849492.1">
    <property type="nucleotide sequence ID" value="NZ_FTLX01000001.1"/>
</dbReference>
<dbReference type="PANTHER" id="PTHR42879:SF2">
    <property type="entry name" value="3-OXOACYL-[ACYL-CARRIER-PROTEIN] REDUCTASE FABG"/>
    <property type="match status" value="1"/>
</dbReference>
<dbReference type="EMBL" id="MWSK01000001">
    <property type="protein sequence ID" value="OXS80199.1"/>
    <property type="molecule type" value="Genomic_DNA"/>
</dbReference>